<protein>
    <submittedName>
        <fullName evidence="2">Transcriptional regulator</fullName>
    </submittedName>
</protein>
<evidence type="ECO:0000259" key="1">
    <source>
        <dbReference type="Pfam" id="PF12728"/>
    </source>
</evidence>
<dbReference type="NCBIfam" id="TIGR01764">
    <property type="entry name" value="excise"/>
    <property type="match status" value="1"/>
</dbReference>
<evidence type="ECO:0000313" key="2">
    <source>
        <dbReference type="EMBL" id="PIQ88728.1"/>
    </source>
</evidence>
<dbReference type="InterPro" id="IPR009061">
    <property type="entry name" value="DNA-bd_dom_put_sf"/>
</dbReference>
<organism evidence="2 3">
    <name type="scientific">Candidatus Ghiorseimicrobium undicola</name>
    <dbReference type="NCBI Taxonomy" id="1974746"/>
    <lineage>
        <taxon>Bacteria</taxon>
        <taxon>Pseudomonadati</taxon>
        <taxon>Candidatus Omnitrophota</taxon>
        <taxon>Candidatus Ghiorseimicrobium</taxon>
    </lineage>
</organism>
<proteinExistence type="predicted"/>
<dbReference type="Pfam" id="PF12728">
    <property type="entry name" value="HTH_17"/>
    <property type="match status" value="1"/>
</dbReference>
<gene>
    <name evidence="2" type="ORF">COV72_06605</name>
</gene>
<dbReference type="Gene3D" id="1.10.10.10">
    <property type="entry name" value="Winged helix-like DNA-binding domain superfamily/Winged helix DNA-binding domain"/>
    <property type="match status" value="1"/>
</dbReference>
<dbReference type="GO" id="GO:0003677">
    <property type="term" value="F:DNA binding"/>
    <property type="evidence" value="ECO:0007669"/>
    <property type="project" value="InterPro"/>
</dbReference>
<dbReference type="Proteomes" id="UP000229641">
    <property type="component" value="Unassembled WGS sequence"/>
</dbReference>
<sequence length="60" mass="7264">MEKRFIGPEDLAVYLDIKLNTVYSWVYLKKIPYIKMGRLVKFDLREIESWLIDKKVEKLS</sequence>
<dbReference type="InterPro" id="IPR041657">
    <property type="entry name" value="HTH_17"/>
</dbReference>
<dbReference type="EMBL" id="PCWA01000089">
    <property type="protein sequence ID" value="PIQ88728.1"/>
    <property type="molecule type" value="Genomic_DNA"/>
</dbReference>
<dbReference type="AlphaFoldDB" id="A0A2H0LWF6"/>
<dbReference type="InterPro" id="IPR036388">
    <property type="entry name" value="WH-like_DNA-bd_sf"/>
</dbReference>
<reference evidence="2 3" key="1">
    <citation type="submission" date="2017-09" db="EMBL/GenBank/DDBJ databases">
        <title>Depth-based differentiation of microbial function through sediment-hosted aquifers and enrichment of novel symbionts in the deep terrestrial subsurface.</title>
        <authorList>
            <person name="Probst A.J."/>
            <person name="Ladd B."/>
            <person name="Jarett J.K."/>
            <person name="Geller-Mcgrath D.E."/>
            <person name="Sieber C.M."/>
            <person name="Emerson J.B."/>
            <person name="Anantharaman K."/>
            <person name="Thomas B.C."/>
            <person name="Malmstrom R."/>
            <person name="Stieglmeier M."/>
            <person name="Klingl A."/>
            <person name="Woyke T."/>
            <person name="Ryan C.M."/>
            <person name="Banfield J.F."/>
        </authorList>
    </citation>
    <scope>NUCLEOTIDE SEQUENCE [LARGE SCALE GENOMIC DNA]</scope>
    <source>
        <strain evidence="2">CG11_big_fil_rev_8_21_14_0_20_42_13</strain>
    </source>
</reference>
<feature type="domain" description="Helix-turn-helix" evidence="1">
    <location>
        <begin position="8"/>
        <end position="51"/>
    </location>
</feature>
<accession>A0A2H0LWF6</accession>
<name>A0A2H0LWF6_9BACT</name>
<evidence type="ECO:0000313" key="3">
    <source>
        <dbReference type="Proteomes" id="UP000229641"/>
    </source>
</evidence>
<comment type="caution">
    <text evidence="2">The sequence shown here is derived from an EMBL/GenBank/DDBJ whole genome shotgun (WGS) entry which is preliminary data.</text>
</comment>
<dbReference type="InterPro" id="IPR010093">
    <property type="entry name" value="SinI_DNA-bd"/>
</dbReference>
<dbReference type="SUPFAM" id="SSF46955">
    <property type="entry name" value="Putative DNA-binding domain"/>
    <property type="match status" value="1"/>
</dbReference>